<proteinExistence type="predicted"/>
<name>A0A8S4BKX7_9TELE</name>
<accession>A0A8S4BKX7</accession>
<evidence type="ECO:0000313" key="2">
    <source>
        <dbReference type="EMBL" id="CAG6015572.1"/>
    </source>
</evidence>
<protein>
    <submittedName>
        <fullName evidence="2">(Atlantic silverside) hypothetical protein</fullName>
    </submittedName>
</protein>
<keyword evidence="3" id="KW-1185">Reference proteome</keyword>
<dbReference type="EMBL" id="CAJRST010038888">
    <property type="protein sequence ID" value="CAG6015572.1"/>
    <property type="molecule type" value="Genomic_DNA"/>
</dbReference>
<organism evidence="2 3">
    <name type="scientific">Menidia menidia</name>
    <name type="common">Atlantic silverside</name>
    <dbReference type="NCBI Taxonomy" id="238744"/>
    <lineage>
        <taxon>Eukaryota</taxon>
        <taxon>Metazoa</taxon>
        <taxon>Chordata</taxon>
        <taxon>Craniata</taxon>
        <taxon>Vertebrata</taxon>
        <taxon>Euteleostomi</taxon>
        <taxon>Actinopterygii</taxon>
        <taxon>Neopterygii</taxon>
        <taxon>Teleostei</taxon>
        <taxon>Neoteleostei</taxon>
        <taxon>Acanthomorphata</taxon>
        <taxon>Ovalentaria</taxon>
        <taxon>Atherinomorphae</taxon>
        <taxon>Atheriniformes</taxon>
        <taxon>Atherinopsidae</taxon>
        <taxon>Menidiinae</taxon>
        <taxon>Menidia</taxon>
    </lineage>
</organism>
<evidence type="ECO:0000313" key="3">
    <source>
        <dbReference type="Proteomes" id="UP000677803"/>
    </source>
</evidence>
<evidence type="ECO:0000256" key="1">
    <source>
        <dbReference type="SAM" id="Phobius"/>
    </source>
</evidence>
<comment type="caution">
    <text evidence="2">The sequence shown here is derived from an EMBL/GenBank/DDBJ whole genome shotgun (WGS) entry which is preliminary data.</text>
</comment>
<dbReference type="Proteomes" id="UP000677803">
    <property type="component" value="Unassembled WGS sequence"/>
</dbReference>
<dbReference type="AlphaFoldDB" id="A0A8S4BKX7"/>
<dbReference type="OrthoDB" id="8791662at2759"/>
<keyword evidence="1" id="KW-0812">Transmembrane</keyword>
<gene>
    <name evidence="2" type="ORF">MMEN_LOCUS19702</name>
</gene>
<keyword evidence="1" id="KW-0472">Membrane</keyword>
<feature type="transmembrane region" description="Helical" evidence="1">
    <location>
        <begin position="112"/>
        <end position="129"/>
    </location>
</feature>
<sequence>MAQRKMRKTFVCDNSIIITIPIKGLKDLKEGQLLPENFYCVYKDHFKVLAIKGKPKPVGAAQATVGVFLFALGLVCKSHYFISLPSFLFLICGVASYAAGNYPNMHLTKMSFSLNIISLFWSLVASVLYKMSNNEHQLTPTKLMNGVQGLIMSLLAVESIIALYLIYWLSKAVCREDFNTLPTILLKDED</sequence>
<feature type="transmembrane region" description="Helical" evidence="1">
    <location>
        <begin position="57"/>
        <end position="75"/>
    </location>
</feature>
<feature type="transmembrane region" description="Helical" evidence="1">
    <location>
        <begin position="149"/>
        <end position="169"/>
    </location>
</feature>
<reference evidence="2" key="1">
    <citation type="submission" date="2021-05" db="EMBL/GenBank/DDBJ databases">
        <authorList>
            <person name="Tigano A."/>
        </authorList>
    </citation>
    <scope>NUCLEOTIDE SEQUENCE</scope>
</reference>
<keyword evidence="1" id="KW-1133">Transmembrane helix</keyword>
<feature type="transmembrane region" description="Helical" evidence="1">
    <location>
        <begin position="81"/>
        <end position="100"/>
    </location>
</feature>